<organism evidence="2 3">
    <name type="scientific">Tumebacillus lacus</name>
    <dbReference type="NCBI Taxonomy" id="2995335"/>
    <lineage>
        <taxon>Bacteria</taxon>
        <taxon>Bacillati</taxon>
        <taxon>Bacillota</taxon>
        <taxon>Bacilli</taxon>
        <taxon>Bacillales</taxon>
        <taxon>Alicyclobacillaceae</taxon>
        <taxon>Tumebacillus</taxon>
    </lineage>
</organism>
<reference evidence="2 3" key="1">
    <citation type="submission" date="2022-11" db="EMBL/GenBank/DDBJ databases">
        <title>Study of microbial diversity in lake waters.</title>
        <authorList>
            <person name="Zhang J."/>
        </authorList>
    </citation>
    <scope>NUCLEOTIDE SEQUENCE [LARGE SCALE GENOMIC DNA]</scope>
    <source>
        <strain evidence="2 3">DT12</strain>
    </source>
</reference>
<dbReference type="InterPro" id="IPR020534">
    <property type="entry name" value="Uncharacterised_YqxA"/>
</dbReference>
<sequence>MRSLMEQTAVYGILMVMLALMVLFGIQSAEKGIQSLTGSDDPQALAVTGTQNGQVDLRVLGKDLSSTEIPWADRLSDQLEGQESIVGDLVDSAALNIGDWMQAGAQTLLEKLNGWLR</sequence>
<name>A0ABT3X4B1_9BACL</name>
<evidence type="ECO:0000313" key="2">
    <source>
        <dbReference type="EMBL" id="MCX7570803.1"/>
    </source>
</evidence>
<dbReference type="Pfam" id="PF12438">
    <property type="entry name" value="DUF3679"/>
    <property type="match status" value="1"/>
</dbReference>
<keyword evidence="3" id="KW-1185">Reference proteome</keyword>
<keyword evidence="1" id="KW-1133">Transmembrane helix</keyword>
<dbReference type="EMBL" id="JAPMLT010000007">
    <property type="protein sequence ID" value="MCX7570803.1"/>
    <property type="molecule type" value="Genomic_DNA"/>
</dbReference>
<keyword evidence="1" id="KW-0472">Membrane</keyword>
<proteinExistence type="predicted"/>
<accession>A0ABT3X4B1</accession>
<comment type="caution">
    <text evidence="2">The sequence shown here is derived from an EMBL/GenBank/DDBJ whole genome shotgun (WGS) entry which is preliminary data.</text>
</comment>
<protein>
    <submittedName>
        <fullName evidence="2">DUF3679 domain-containing protein</fullName>
    </submittedName>
</protein>
<keyword evidence="1" id="KW-0812">Transmembrane</keyword>
<evidence type="ECO:0000313" key="3">
    <source>
        <dbReference type="Proteomes" id="UP001208017"/>
    </source>
</evidence>
<evidence type="ECO:0000256" key="1">
    <source>
        <dbReference type="SAM" id="Phobius"/>
    </source>
</evidence>
<gene>
    <name evidence="2" type="ORF">OS242_12620</name>
</gene>
<dbReference type="RefSeq" id="WP_267152055.1">
    <property type="nucleotide sequence ID" value="NZ_JAPMLT010000007.1"/>
</dbReference>
<feature type="transmembrane region" description="Helical" evidence="1">
    <location>
        <begin position="9"/>
        <end position="26"/>
    </location>
</feature>
<dbReference type="Proteomes" id="UP001208017">
    <property type="component" value="Unassembled WGS sequence"/>
</dbReference>